<protein>
    <submittedName>
        <fullName evidence="2">Uncharacterized protein</fullName>
    </submittedName>
</protein>
<evidence type="ECO:0000256" key="1">
    <source>
        <dbReference type="SAM" id="MobiDB-lite"/>
    </source>
</evidence>
<accession>A0A2X4V9X5</accession>
<proteinExistence type="predicted"/>
<evidence type="ECO:0000313" key="3">
    <source>
        <dbReference type="Proteomes" id="UP000248897"/>
    </source>
</evidence>
<reference evidence="2 3" key="1">
    <citation type="submission" date="2018-06" db="EMBL/GenBank/DDBJ databases">
        <authorList>
            <consortium name="Pathogen Informatics"/>
            <person name="Doyle S."/>
        </authorList>
    </citation>
    <scope>NUCLEOTIDE SEQUENCE [LARGE SCALE GENOMIC DNA]</scope>
    <source>
        <strain evidence="2 3">NCTC12961</strain>
    </source>
</reference>
<gene>
    <name evidence="2" type="ORF">NCTC12961_04833</name>
</gene>
<dbReference type="AlphaFoldDB" id="A0A2X4V9X5"/>
<name>A0A2X4V9X5_SERPL</name>
<dbReference type="EMBL" id="LS483469">
    <property type="protein sequence ID" value="SQI44938.1"/>
    <property type="molecule type" value="Genomic_DNA"/>
</dbReference>
<dbReference type="Proteomes" id="UP000248897">
    <property type="component" value="Chromosome 1"/>
</dbReference>
<evidence type="ECO:0000313" key="2">
    <source>
        <dbReference type="EMBL" id="SQI44938.1"/>
    </source>
</evidence>
<organism evidence="2 3">
    <name type="scientific">Serratia plymuthica</name>
    <dbReference type="NCBI Taxonomy" id="82996"/>
    <lineage>
        <taxon>Bacteria</taxon>
        <taxon>Pseudomonadati</taxon>
        <taxon>Pseudomonadota</taxon>
        <taxon>Gammaproteobacteria</taxon>
        <taxon>Enterobacterales</taxon>
        <taxon>Yersiniaceae</taxon>
        <taxon>Serratia</taxon>
    </lineage>
</organism>
<sequence length="248" mass="27443">MARVTVGHFQQRPDARPTLAGANAIQALIHQNAVIGVKRHYVGNRAESDQIQQFCQVRHRQRALFKPTAFTQPGTQRQHQIESHTDAGQGFGGELTAAQVRVDDRFRRRQGFPRQVVVGDQYLHTLGVRHVNARMGRDAVIHGQDQLCAAHRRLLDHFRTQAVAVLEAVRHQVVNRTAAHAAQRQHCQRGTGGAIGVEVPHHHDTATHGQRLLQNANGGVDAVQLLPGQHAFDAALQFLLSLNAAQRV</sequence>
<feature type="region of interest" description="Disordered" evidence="1">
    <location>
        <begin position="71"/>
        <end position="90"/>
    </location>
</feature>